<dbReference type="InterPro" id="IPR050129">
    <property type="entry name" value="Zn_alcohol_dh"/>
</dbReference>
<dbReference type="Pfam" id="PF08240">
    <property type="entry name" value="ADH_N"/>
    <property type="match status" value="1"/>
</dbReference>
<evidence type="ECO:0000256" key="2">
    <source>
        <dbReference type="ARBA" id="ARBA00023002"/>
    </source>
</evidence>
<evidence type="ECO:0000256" key="5">
    <source>
        <dbReference type="ARBA" id="ARBA00038004"/>
    </source>
</evidence>
<comment type="catalytic activity">
    <reaction evidence="9">
        <text>2-deoxy-scyllo-inosamine + NADP(+) = 3-amino-2,3-dideoxy-scyllo-inosose + NADPH + H(+)</text>
        <dbReference type="Rhea" id="RHEA:33879"/>
        <dbReference type="ChEBI" id="CHEBI:15378"/>
        <dbReference type="ChEBI" id="CHEBI:57783"/>
        <dbReference type="ChEBI" id="CHEBI:58349"/>
        <dbReference type="ChEBI" id="CHEBI:65002"/>
        <dbReference type="ChEBI" id="CHEBI:65003"/>
        <dbReference type="EC" id="1.1.1.329"/>
    </reaction>
</comment>
<dbReference type="Gene3D" id="3.40.50.720">
    <property type="entry name" value="NAD(P)-binding Rossmann-like Domain"/>
    <property type="match status" value="1"/>
</dbReference>
<organism evidence="12 13">
    <name type="scientific">Streptomyces olivaceiscleroticus</name>
    <dbReference type="NCBI Taxonomy" id="68245"/>
    <lineage>
        <taxon>Bacteria</taxon>
        <taxon>Bacillati</taxon>
        <taxon>Actinomycetota</taxon>
        <taxon>Actinomycetes</taxon>
        <taxon>Kitasatosporales</taxon>
        <taxon>Streptomycetaceae</taxon>
        <taxon>Streptomyces</taxon>
    </lineage>
</organism>
<evidence type="ECO:0000256" key="4">
    <source>
        <dbReference type="ARBA" id="ARBA00037908"/>
    </source>
</evidence>
<comment type="caution">
    <text evidence="12">The sequence shown here is derived from an EMBL/GenBank/DDBJ whole genome shotgun (WGS) entry which is preliminary data.</text>
</comment>
<dbReference type="InterPro" id="IPR013154">
    <property type="entry name" value="ADH-like_N"/>
</dbReference>
<comment type="similarity">
    <text evidence="5">Belongs to the zinc-containing alcohol dehydrogenase family. DOIA dehydrogenase subfamily.</text>
</comment>
<proteinExistence type="inferred from homology"/>
<dbReference type="PANTHER" id="PTHR43401">
    <property type="entry name" value="L-THREONINE 3-DEHYDROGENASE"/>
    <property type="match status" value="1"/>
</dbReference>
<protein>
    <recommendedName>
        <fullName evidence="7">2-deoxy-scyllo-inosamine dehydrogenase</fullName>
        <ecNumber evidence="6">1.1.1.329</ecNumber>
    </recommendedName>
</protein>
<keyword evidence="13" id="KW-1185">Reference proteome</keyword>
<evidence type="ECO:0000313" key="12">
    <source>
        <dbReference type="EMBL" id="GAA0462724.1"/>
    </source>
</evidence>
<evidence type="ECO:0000256" key="9">
    <source>
        <dbReference type="ARBA" id="ARBA00049085"/>
    </source>
</evidence>
<comment type="pathway">
    <text evidence="4">Metabolic intermediate biosynthesis; 2-deoxystreptamine biosynthesis; 2-deoxystreptamine from D-glucose 6-phosphate: step 3/4.</text>
</comment>
<dbReference type="InterPro" id="IPR036291">
    <property type="entry name" value="NAD(P)-bd_dom_sf"/>
</dbReference>
<name>A0ABP3JS28_9ACTN</name>
<evidence type="ECO:0000256" key="7">
    <source>
        <dbReference type="ARBA" id="ARBA00039387"/>
    </source>
</evidence>
<keyword evidence="2" id="KW-0560">Oxidoreductase</keyword>
<gene>
    <name evidence="12" type="ORF">GCM10010361_28240</name>
</gene>
<evidence type="ECO:0000259" key="10">
    <source>
        <dbReference type="Pfam" id="PF00107"/>
    </source>
</evidence>
<comment type="cofactor">
    <cofactor evidence="1">
        <name>Zn(2+)</name>
        <dbReference type="ChEBI" id="CHEBI:29105"/>
    </cofactor>
</comment>
<evidence type="ECO:0000256" key="6">
    <source>
        <dbReference type="ARBA" id="ARBA00039102"/>
    </source>
</evidence>
<dbReference type="InterPro" id="IPR013149">
    <property type="entry name" value="ADH-like_C"/>
</dbReference>
<dbReference type="Pfam" id="PF00107">
    <property type="entry name" value="ADH_zinc_N"/>
    <property type="match status" value="1"/>
</dbReference>
<dbReference type="Proteomes" id="UP001500909">
    <property type="component" value="Unassembled WGS sequence"/>
</dbReference>
<feature type="domain" description="Alcohol dehydrogenase-like N-terminal" evidence="11">
    <location>
        <begin position="23"/>
        <end position="110"/>
    </location>
</feature>
<dbReference type="SUPFAM" id="SSF50129">
    <property type="entry name" value="GroES-like"/>
    <property type="match status" value="1"/>
</dbReference>
<evidence type="ECO:0000256" key="8">
    <source>
        <dbReference type="ARBA" id="ARBA00048685"/>
    </source>
</evidence>
<dbReference type="SUPFAM" id="SSF51735">
    <property type="entry name" value="NAD(P)-binding Rossmann-fold domains"/>
    <property type="match status" value="1"/>
</dbReference>
<dbReference type="PANTHER" id="PTHR43401:SF2">
    <property type="entry name" value="L-THREONINE 3-DEHYDROGENASE"/>
    <property type="match status" value="1"/>
</dbReference>
<comment type="catalytic activity">
    <reaction evidence="8">
        <text>2-deoxy-scyllo-inosamine + NAD(+) = 3-amino-2,3-dideoxy-scyllo-inosose + NADH + H(+)</text>
        <dbReference type="Rhea" id="RHEA:33883"/>
        <dbReference type="ChEBI" id="CHEBI:15378"/>
        <dbReference type="ChEBI" id="CHEBI:57540"/>
        <dbReference type="ChEBI" id="CHEBI:57945"/>
        <dbReference type="ChEBI" id="CHEBI:65002"/>
        <dbReference type="ChEBI" id="CHEBI:65003"/>
        <dbReference type="EC" id="1.1.1.329"/>
    </reaction>
</comment>
<reference evidence="13" key="1">
    <citation type="journal article" date="2019" name="Int. J. Syst. Evol. Microbiol.">
        <title>The Global Catalogue of Microorganisms (GCM) 10K type strain sequencing project: providing services to taxonomists for standard genome sequencing and annotation.</title>
        <authorList>
            <consortium name="The Broad Institute Genomics Platform"/>
            <consortium name="The Broad Institute Genome Sequencing Center for Infectious Disease"/>
            <person name="Wu L."/>
            <person name="Ma J."/>
        </authorList>
    </citation>
    <scope>NUCLEOTIDE SEQUENCE [LARGE SCALE GENOMIC DNA]</scope>
    <source>
        <strain evidence="13">JCM 4805</strain>
    </source>
</reference>
<dbReference type="InterPro" id="IPR011032">
    <property type="entry name" value="GroES-like_sf"/>
</dbReference>
<feature type="domain" description="Alcohol dehydrogenase-like C-terminal" evidence="10">
    <location>
        <begin position="154"/>
        <end position="288"/>
    </location>
</feature>
<accession>A0ABP3JS28</accession>
<evidence type="ECO:0000256" key="1">
    <source>
        <dbReference type="ARBA" id="ARBA00001947"/>
    </source>
</evidence>
<evidence type="ECO:0000256" key="3">
    <source>
        <dbReference type="ARBA" id="ARBA00037678"/>
    </source>
</evidence>
<evidence type="ECO:0000313" key="13">
    <source>
        <dbReference type="Proteomes" id="UP001500909"/>
    </source>
</evidence>
<dbReference type="EMBL" id="BAAABY010000023">
    <property type="protein sequence ID" value="GAA0462724.1"/>
    <property type="molecule type" value="Genomic_DNA"/>
</dbReference>
<evidence type="ECO:0000259" key="11">
    <source>
        <dbReference type="Pfam" id="PF08240"/>
    </source>
</evidence>
<comment type="function">
    <text evidence="3">Catalyzes the oxidation of 2-deoxy-scyllo-inosamine (DOIA) with NAD(+) or NADP(+), forming 3-amino-2,3-dideoxy-scyllo-inosose (amino-DOI).</text>
</comment>
<dbReference type="EC" id="1.1.1.329" evidence="6"/>
<sequence length="333" mass="34589">MRAAFVPTPGRVEVGEFPTPAAGAGEVLVELAHASVCGSDIRKVFDGFHDPEWLGTPGWPGHEGVGVVVDSHTPAFPPGTGVLTVLPGRSGRCFAEYVAIDAAHVVPLPEGVPAQRLLPAQQLGTTVFALKRFLRHPGTRGDGCAAVIGAGSSGLFFVQQLLRRGFTTVVACDLNADRLREAARLGATHTVLGPAGTSPFVAQVLDATDGRGADLVVEAAGGDDCRRAAVEAARDAGMLGLFGYPQRPGDAPFPVDRAFRKRLTMEWVNGAQSEPGLASFRTALDLIARGEIEVDHCLRTAYPLEDAPAAFAAARAQGHGAAKVNVVLPAGAA</sequence>
<dbReference type="Gene3D" id="3.90.180.10">
    <property type="entry name" value="Medium-chain alcohol dehydrogenases, catalytic domain"/>
    <property type="match status" value="2"/>
</dbReference>